<proteinExistence type="predicted"/>
<keyword evidence="1" id="KW-0472">Membrane</keyword>
<dbReference type="InterPro" id="IPR029071">
    <property type="entry name" value="Ubiquitin-like_domsf"/>
</dbReference>
<dbReference type="Proteomes" id="UP000194236">
    <property type="component" value="Unassembled WGS sequence"/>
</dbReference>
<evidence type="ECO:0000259" key="2">
    <source>
        <dbReference type="Pfam" id="PF16207"/>
    </source>
</evidence>
<keyword evidence="4" id="KW-1185">Reference proteome</keyword>
<name>A0A1Y3BI30_EURMA</name>
<comment type="caution">
    <text evidence="3">The sequence shown here is derived from an EMBL/GenBank/DDBJ whole genome shotgun (WGS) entry which is preliminary data.</text>
</comment>
<evidence type="ECO:0000313" key="3">
    <source>
        <dbReference type="EMBL" id="OTF80532.1"/>
    </source>
</evidence>
<accession>A0A1Y3BI30</accession>
<dbReference type="GO" id="GO:0000122">
    <property type="term" value="P:negative regulation of transcription by RNA polymerase II"/>
    <property type="evidence" value="ECO:0007669"/>
    <property type="project" value="TreeGrafter"/>
</dbReference>
<reference evidence="3 4" key="1">
    <citation type="submission" date="2017-03" db="EMBL/GenBank/DDBJ databases">
        <title>Genome Survey of Euroglyphus maynei.</title>
        <authorList>
            <person name="Arlian L.G."/>
            <person name="Morgan M.S."/>
            <person name="Rider S.D."/>
        </authorList>
    </citation>
    <scope>NUCLEOTIDE SEQUENCE [LARGE SCALE GENOMIC DNA]</scope>
    <source>
        <strain evidence="3">Arlian Lab</strain>
        <tissue evidence="3">Whole body</tissue>
    </source>
</reference>
<dbReference type="AlphaFoldDB" id="A0A1Y3BI30"/>
<dbReference type="OrthoDB" id="10264655at2759"/>
<evidence type="ECO:0000256" key="1">
    <source>
        <dbReference type="SAM" id="Phobius"/>
    </source>
</evidence>
<sequence length="76" mass="9074">DKPVRRYLLCPAALTILQLKKLIANKYSSFDWFHEFKVEIYYSGQLLKDDYTLMEVAYIYTWGAVIVEFFCAFIFD</sequence>
<keyword evidence="1" id="KW-0812">Transmembrane</keyword>
<dbReference type="PANTHER" id="PTHR10825">
    <property type="entry name" value="RING FINGER DOMAIN-CONTAINING, POLYCOMB GROUP COMPONENT"/>
    <property type="match status" value="1"/>
</dbReference>
<dbReference type="GO" id="GO:1990841">
    <property type="term" value="F:promoter-specific chromatin binding"/>
    <property type="evidence" value="ECO:0007669"/>
    <property type="project" value="TreeGrafter"/>
</dbReference>
<gene>
    <name evidence="3" type="ORF">BLA29_013922</name>
</gene>
<dbReference type="Gene3D" id="3.10.20.90">
    <property type="entry name" value="Phosphatidylinositol 3-kinase Catalytic Subunit, Chain A, domain 1"/>
    <property type="match status" value="1"/>
</dbReference>
<dbReference type="EMBL" id="MUJZ01017830">
    <property type="protein sequence ID" value="OTF80532.1"/>
    <property type="molecule type" value="Genomic_DNA"/>
</dbReference>
<dbReference type="PANTHER" id="PTHR10825:SF72">
    <property type="entry name" value="UBIQUITIN-LIKE DOMAIN-CONTAINING PROTEIN"/>
    <property type="match status" value="1"/>
</dbReference>
<evidence type="ECO:0000313" key="4">
    <source>
        <dbReference type="Proteomes" id="UP000194236"/>
    </source>
</evidence>
<dbReference type="GO" id="GO:0035102">
    <property type="term" value="C:PRC1 complex"/>
    <property type="evidence" value="ECO:0007669"/>
    <property type="project" value="TreeGrafter"/>
</dbReference>
<feature type="transmembrane region" description="Helical" evidence="1">
    <location>
        <begin position="57"/>
        <end position="75"/>
    </location>
</feature>
<feature type="domain" description="RAWUL" evidence="2">
    <location>
        <begin position="6"/>
        <end position="62"/>
    </location>
</feature>
<dbReference type="Pfam" id="PF16207">
    <property type="entry name" value="RAWUL"/>
    <property type="match status" value="1"/>
</dbReference>
<feature type="non-terminal residue" evidence="3">
    <location>
        <position position="1"/>
    </location>
</feature>
<keyword evidence="1" id="KW-1133">Transmembrane helix</keyword>
<protein>
    <recommendedName>
        <fullName evidence="2">RAWUL domain-containing protein</fullName>
    </recommendedName>
</protein>
<dbReference type="InterPro" id="IPR032443">
    <property type="entry name" value="RAWUL"/>
</dbReference>
<dbReference type="SUPFAM" id="SSF54236">
    <property type="entry name" value="Ubiquitin-like"/>
    <property type="match status" value="1"/>
</dbReference>
<organism evidence="3 4">
    <name type="scientific">Euroglyphus maynei</name>
    <name type="common">Mayne's house dust mite</name>
    <dbReference type="NCBI Taxonomy" id="6958"/>
    <lineage>
        <taxon>Eukaryota</taxon>
        <taxon>Metazoa</taxon>
        <taxon>Ecdysozoa</taxon>
        <taxon>Arthropoda</taxon>
        <taxon>Chelicerata</taxon>
        <taxon>Arachnida</taxon>
        <taxon>Acari</taxon>
        <taxon>Acariformes</taxon>
        <taxon>Sarcoptiformes</taxon>
        <taxon>Astigmata</taxon>
        <taxon>Psoroptidia</taxon>
        <taxon>Analgoidea</taxon>
        <taxon>Pyroglyphidae</taxon>
        <taxon>Pyroglyphinae</taxon>
        <taxon>Euroglyphus</taxon>
    </lineage>
</organism>